<keyword evidence="6" id="KW-0472">Membrane</keyword>
<dbReference type="CDD" id="cd02440">
    <property type="entry name" value="AdoMet_MTases"/>
    <property type="match status" value="1"/>
</dbReference>
<proteinExistence type="inferred from homology"/>
<feature type="transmembrane region" description="Helical" evidence="6">
    <location>
        <begin position="42"/>
        <end position="67"/>
    </location>
</feature>
<keyword evidence="3" id="KW-0745">Spermidine biosynthesis</keyword>
<feature type="transmembrane region" description="Helical" evidence="6">
    <location>
        <begin position="106"/>
        <end position="128"/>
    </location>
</feature>
<feature type="transmembrane region" description="Helical" evidence="6">
    <location>
        <begin position="207"/>
        <end position="227"/>
    </location>
</feature>
<accession>A0AAX3BF59</accession>
<feature type="transmembrane region" description="Helical" evidence="6">
    <location>
        <begin position="74"/>
        <end position="94"/>
    </location>
</feature>
<dbReference type="SUPFAM" id="SSF53335">
    <property type="entry name" value="S-adenosyl-L-methionine-dependent methyltransferases"/>
    <property type="match status" value="1"/>
</dbReference>
<evidence type="ECO:0000256" key="6">
    <source>
        <dbReference type="SAM" id="Phobius"/>
    </source>
</evidence>
<dbReference type="RefSeq" id="WP_271436037.1">
    <property type="nucleotide sequence ID" value="NZ_CP073355.1"/>
</dbReference>
<protein>
    <submittedName>
        <fullName evidence="8">Fused MFS/spermidine synthase</fullName>
    </submittedName>
</protein>
<comment type="similarity">
    <text evidence="1">Belongs to the spermidine/spermine synthase family.</text>
</comment>
<feature type="transmembrane region" description="Helical" evidence="6">
    <location>
        <begin position="355"/>
        <end position="378"/>
    </location>
</feature>
<feature type="transmembrane region" description="Helical" evidence="6">
    <location>
        <begin position="312"/>
        <end position="334"/>
    </location>
</feature>
<dbReference type="InterPro" id="IPR029063">
    <property type="entry name" value="SAM-dependent_MTases_sf"/>
</dbReference>
<dbReference type="InterPro" id="IPR001045">
    <property type="entry name" value="Spermi_synthase"/>
</dbReference>
<evidence type="ECO:0000313" key="9">
    <source>
        <dbReference type="Proteomes" id="UP001056539"/>
    </source>
</evidence>
<reference evidence="8" key="2">
    <citation type="submission" date="2022-06" db="EMBL/GenBank/DDBJ databases">
        <title>Thermospira aquatica gen. nov., sp. nov.</title>
        <authorList>
            <person name="Ben Ali Gam Z."/>
            <person name="Labat M."/>
        </authorList>
    </citation>
    <scope>NUCLEOTIDE SEQUENCE</scope>
    <source>
        <strain evidence="8">F1F22</strain>
    </source>
</reference>
<feature type="transmembrane region" description="Helical" evidence="6">
    <location>
        <begin position="239"/>
        <end position="259"/>
    </location>
</feature>
<evidence type="ECO:0000313" key="8">
    <source>
        <dbReference type="EMBL" id="URA10905.1"/>
    </source>
</evidence>
<keyword evidence="6" id="KW-0812">Transmembrane</keyword>
<organism evidence="8 9">
    <name type="scientific">Thermospira aquatica</name>
    <dbReference type="NCBI Taxonomy" id="2828656"/>
    <lineage>
        <taxon>Bacteria</taxon>
        <taxon>Pseudomonadati</taxon>
        <taxon>Spirochaetota</taxon>
        <taxon>Spirochaetia</taxon>
        <taxon>Brevinematales</taxon>
        <taxon>Thermospiraceae</taxon>
        <taxon>Thermospira</taxon>
    </lineage>
</organism>
<gene>
    <name evidence="8" type="ORF">KDW03_03640</name>
</gene>
<sequence>MGKEKSRLYTAGLVLAIVMGGISLVLQALWQRQLALLTGNTLYGVSLVVGGWMAGYGVGSFLVMWFSQRLRRPLTFLVWVQIGVCALALLYLPWFDVMRGFPREIVWITAFITVFLPSIGWGMGLPLLGGALGEESLSLVYGWNTLASSIAVLVTDFLLLPVAGARFSLLIAVAIGVGVFGALVLFLPQREEKISLAPRAFRYKRGWWVLVLFGISGFTSLGYQLIYNRQLLYFTGNTIYCYGIITAVYIGGLALGSLLYHRWRGVLMSRLGLWIGIFQLGIALWHAGFPILSLGVNALLFPLKTGALGSLFVLRFFAPVLLIGFPVLLFGVLYPAFLDAFHRENREDVAGDTALAAGVNTLGSVLGILVVAFVWVDWLGVSGSLRLLAWISLGIGVVWLFLVSKRASVFVAGVAVLLLGFLPYQDRIGRMAAREFVSSELLYYREGAHGTVSVTRHAGGILHLKINGVGEVPTDYHSLRVFHFLGYMPFVFVPSATNILVIALGGGITFGSVMEVPGVQATNVEICPDVLEAGVFFTNYNHNVIEKHRDRIIIHDGYTYLLQSRGKYHLIIADATHPSSGDSWVLYTKEFYEMGRDRLSPGGIMAQWLPLHNLSSLDLKVILRTFSYVFPYVKLFFCNEYLVMMGGKEEFSPHMKGWERLWQSSRVSNDLVKVHLSFHHLADMLVWESTLPPLWEKHTPLSTRDFSPLQFSETRSYGRDTRIENIDLFLSQATLPEKTRYLLRVHRAFFAKDFIEALALSYEVPEKWRDEAWVFQEQRIESFLVASLRKDEGLQKVVQNTHPQKYTILRQIENYDRLFVGIAHALCLANEEKYDEALDLVQMLQKSFTNRWLSDIASQLSLHRKR</sequence>
<keyword evidence="2 5" id="KW-0808">Transferase</keyword>
<evidence type="ECO:0000256" key="3">
    <source>
        <dbReference type="ARBA" id="ARBA00023066"/>
    </source>
</evidence>
<keyword evidence="6" id="KW-1133">Transmembrane helix</keyword>
<dbReference type="Pfam" id="PF01564">
    <property type="entry name" value="Spermine_synth"/>
    <property type="match status" value="1"/>
</dbReference>
<feature type="transmembrane region" description="Helical" evidence="6">
    <location>
        <begin position="407"/>
        <end position="424"/>
    </location>
</feature>
<evidence type="ECO:0000256" key="5">
    <source>
        <dbReference type="PROSITE-ProRule" id="PRU00354"/>
    </source>
</evidence>
<dbReference type="GO" id="GO:0005829">
    <property type="term" value="C:cytosol"/>
    <property type="evidence" value="ECO:0007669"/>
    <property type="project" value="TreeGrafter"/>
</dbReference>
<dbReference type="AlphaFoldDB" id="A0AAX3BF59"/>
<feature type="transmembrane region" description="Helical" evidence="6">
    <location>
        <begin position="384"/>
        <end position="402"/>
    </location>
</feature>
<dbReference type="CDD" id="cd06174">
    <property type="entry name" value="MFS"/>
    <property type="match status" value="1"/>
</dbReference>
<dbReference type="PANTHER" id="PTHR11558:SF11">
    <property type="entry name" value="SPERMIDINE SYNTHASE"/>
    <property type="match status" value="1"/>
</dbReference>
<dbReference type="PROSITE" id="PS51006">
    <property type="entry name" value="PABS_2"/>
    <property type="match status" value="1"/>
</dbReference>
<dbReference type="InterPro" id="IPR030374">
    <property type="entry name" value="PABS"/>
</dbReference>
<feature type="active site" description="Proton acceptor" evidence="5">
    <location>
        <position position="574"/>
    </location>
</feature>
<keyword evidence="9" id="KW-1185">Reference proteome</keyword>
<feature type="transmembrane region" description="Helical" evidence="6">
    <location>
        <begin position="140"/>
        <end position="161"/>
    </location>
</feature>
<dbReference type="SUPFAM" id="SSF103473">
    <property type="entry name" value="MFS general substrate transporter"/>
    <property type="match status" value="1"/>
</dbReference>
<keyword evidence="4 5" id="KW-0620">Polyamine biosynthesis</keyword>
<dbReference type="KEGG" id="taqu:KDW03_03640"/>
<evidence type="ECO:0000256" key="1">
    <source>
        <dbReference type="ARBA" id="ARBA00007867"/>
    </source>
</evidence>
<dbReference type="GO" id="GO:0008295">
    <property type="term" value="P:spermidine biosynthetic process"/>
    <property type="evidence" value="ECO:0007669"/>
    <property type="project" value="UniProtKB-KW"/>
</dbReference>
<dbReference type="EMBL" id="CP073355">
    <property type="protein sequence ID" value="URA10905.1"/>
    <property type="molecule type" value="Genomic_DNA"/>
</dbReference>
<dbReference type="Gene3D" id="3.40.50.150">
    <property type="entry name" value="Vaccinia Virus protein VP39"/>
    <property type="match status" value="1"/>
</dbReference>
<feature type="transmembrane region" description="Helical" evidence="6">
    <location>
        <begin position="167"/>
        <end position="187"/>
    </location>
</feature>
<dbReference type="InterPro" id="IPR036259">
    <property type="entry name" value="MFS_trans_sf"/>
</dbReference>
<name>A0AAX3BF59_9SPIR</name>
<evidence type="ECO:0000256" key="2">
    <source>
        <dbReference type="ARBA" id="ARBA00022679"/>
    </source>
</evidence>
<reference evidence="8" key="1">
    <citation type="submission" date="2021-04" db="EMBL/GenBank/DDBJ databases">
        <authorList>
            <person name="Postec A."/>
        </authorList>
    </citation>
    <scope>NUCLEOTIDE SEQUENCE</scope>
    <source>
        <strain evidence="8">F1F22</strain>
    </source>
</reference>
<feature type="transmembrane region" description="Helical" evidence="6">
    <location>
        <begin position="12"/>
        <end position="30"/>
    </location>
</feature>
<feature type="transmembrane region" description="Helical" evidence="6">
    <location>
        <begin position="271"/>
        <end position="292"/>
    </location>
</feature>
<dbReference type="GO" id="GO:0004766">
    <property type="term" value="F:spermidine synthase activity"/>
    <property type="evidence" value="ECO:0007669"/>
    <property type="project" value="TreeGrafter"/>
</dbReference>
<dbReference type="Proteomes" id="UP001056539">
    <property type="component" value="Chromosome"/>
</dbReference>
<feature type="domain" description="PABS" evidence="7">
    <location>
        <begin position="415"/>
        <end position="658"/>
    </location>
</feature>
<evidence type="ECO:0000259" key="7">
    <source>
        <dbReference type="PROSITE" id="PS51006"/>
    </source>
</evidence>
<dbReference type="PANTHER" id="PTHR11558">
    <property type="entry name" value="SPERMIDINE/SPERMINE SYNTHASE"/>
    <property type="match status" value="1"/>
</dbReference>
<dbReference type="NCBIfam" id="NF037959">
    <property type="entry name" value="MFS_SpdSyn"/>
    <property type="match status" value="1"/>
</dbReference>
<evidence type="ECO:0000256" key="4">
    <source>
        <dbReference type="ARBA" id="ARBA00023115"/>
    </source>
</evidence>